<gene>
    <name evidence="3" type="ORF">IXB50_05540</name>
</gene>
<keyword evidence="4" id="KW-1185">Reference proteome</keyword>
<keyword evidence="1" id="KW-0732">Signal</keyword>
<protein>
    <submittedName>
        <fullName evidence="3">Transporter substrate-binding domain-containing protein</fullName>
    </submittedName>
</protein>
<dbReference type="InterPro" id="IPR036365">
    <property type="entry name" value="PGBD-like_sf"/>
</dbReference>
<feature type="domain" description="Solute-binding protein family 3/N-terminal" evidence="2">
    <location>
        <begin position="129"/>
        <end position="361"/>
    </location>
</feature>
<dbReference type="PANTHER" id="PTHR35936:SF17">
    <property type="entry name" value="ARGININE-BINDING EXTRACELLULAR PROTEIN ARTP"/>
    <property type="match status" value="1"/>
</dbReference>
<accession>A0A947DDH3</accession>
<dbReference type="Pfam" id="PF00497">
    <property type="entry name" value="SBP_bac_3"/>
    <property type="match status" value="1"/>
</dbReference>
<organism evidence="3 4">
    <name type="scientific">Leptothoe spongobia TAU-MAC 1115</name>
    <dbReference type="NCBI Taxonomy" id="1967444"/>
    <lineage>
        <taxon>Bacteria</taxon>
        <taxon>Bacillati</taxon>
        <taxon>Cyanobacteriota</taxon>
        <taxon>Cyanophyceae</taxon>
        <taxon>Nodosilineales</taxon>
        <taxon>Cymatolegaceae</taxon>
        <taxon>Leptothoe</taxon>
        <taxon>Leptothoe spongobia</taxon>
    </lineage>
</organism>
<reference evidence="3" key="1">
    <citation type="submission" date="2020-11" db="EMBL/GenBank/DDBJ databases">
        <authorList>
            <person name="Konstantinou D."/>
            <person name="Gkelis S."/>
            <person name="Popin R."/>
            <person name="Fewer D."/>
            <person name="Sivonen K."/>
        </authorList>
    </citation>
    <scope>NUCLEOTIDE SEQUENCE</scope>
    <source>
        <strain evidence="3">TAU-MAC 1115</strain>
    </source>
</reference>
<evidence type="ECO:0000313" key="4">
    <source>
        <dbReference type="Proteomes" id="UP000717364"/>
    </source>
</evidence>
<evidence type="ECO:0000256" key="1">
    <source>
        <dbReference type="ARBA" id="ARBA00022729"/>
    </source>
</evidence>
<dbReference type="InterPro" id="IPR036366">
    <property type="entry name" value="PGBDSf"/>
</dbReference>
<dbReference type="SMART" id="SM00062">
    <property type="entry name" value="PBPb"/>
    <property type="match status" value="1"/>
</dbReference>
<name>A0A947DDH3_9CYAN</name>
<dbReference type="Proteomes" id="UP000717364">
    <property type="component" value="Unassembled WGS sequence"/>
</dbReference>
<dbReference type="RefSeq" id="WP_215607951.1">
    <property type="nucleotide sequence ID" value="NZ_JADOES010000007.1"/>
</dbReference>
<dbReference type="PANTHER" id="PTHR35936">
    <property type="entry name" value="MEMBRANE-BOUND LYTIC MUREIN TRANSGLYCOSYLASE F"/>
    <property type="match status" value="1"/>
</dbReference>
<comment type="caution">
    <text evidence="3">The sequence shown here is derived from an EMBL/GenBank/DDBJ whole genome shotgun (WGS) entry which is preliminary data.</text>
</comment>
<evidence type="ECO:0000259" key="2">
    <source>
        <dbReference type="SMART" id="SM00062"/>
    </source>
</evidence>
<dbReference type="InterPro" id="IPR001638">
    <property type="entry name" value="Solute-binding_3/MltF_N"/>
</dbReference>
<dbReference type="SUPFAM" id="SSF53850">
    <property type="entry name" value="Periplasmic binding protein-like II"/>
    <property type="match status" value="1"/>
</dbReference>
<proteinExistence type="predicted"/>
<dbReference type="Pfam" id="PF01471">
    <property type="entry name" value="PG_binding_1"/>
    <property type="match status" value="1"/>
</dbReference>
<sequence>MSKPSSLLHRISHALIVVVLVMGCGLLQAFCLSQPALANTTTLQLGSEGAPVEQLQIRLRTLGYLDSDINGIYDASTREAIQAFQTDRSLPADGVAGAETQRQLTGQNGTLSPRAEMSSDIQRILDRGTLIVALLGTDNPPFFMGDTNDLEGLDIKIAQGLAESLGVDLEFNRSADTFNEVVDQVYHLEADIAISKLSRTLSRAKRVQFSRPYVTMRQGLLVNRVQLAEQTEGSHVVEAIRNFNGQVGVIQGSSYGGFIKQKFPNATIKEYPTWEDIVEAVINGDIQAAYRDELEIKKIIYKNPDAALRLQTIALNDTRDQIAMALPWDSHHLQAFVNQYLDTFNLDYTADTVLEEYADYL</sequence>
<dbReference type="PROSITE" id="PS51257">
    <property type="entry name" value="PROKAR_LIPOPROTEIN"/>
    <property type="match status" value="1"/>
</dbReference>
<dbReference type="EMBL" id="JADOES010000007">
    <property type="protein sequence ID" value="MBT9314880.1"/>
    <property type="molecule type" value="Genomic_DNA"/>
</dbReference>
<dbReference type="AlphaFoldDB" id="A0A947DDH3"/>
<dbReference type="Gene3D" id="1.10.101.10">
    <property type="entry name" value="PGBD-like superfamily/PGBD"/>
    <property type="match status" value="1"/>
</dbReference>
<evidence type="ECO:0000313" key="3">
    <source>
        <dbReference type="EMBL" id="MBT9314880.1"/>
    </source>
</evidence>
<reference evidence="3" key="2">
    <citation type="journal article" date="2021" name="Mar. Drugs">
        <title>Genome Reduction and Secondary Metabolism of the Marine Sponge-Associated Cyanobacterium Leptothoe.</title>
        <authorList>
            <person name="Konstantinou D."/>
            <person name="Popin R.V."/>
            <person name="Fewer D.P."/>
            <person name="Sivonen K."/>
            <person name="Gkelis S."/>
        </authorList>
    </citation>
    <scope>NUCLEOTIDE SEQUENCE</scope>
    <source>
        <strain evidence="3">TAU-MAC 1115</strain>
    </source>
</reference>
<dbReference type="Gene3D" id="3.40.190.10">
    <property type="entry name" value="Periplasmic binding protein-like II"/>
    <property type="match status" value="2"/>
</dbReference>
<dbReference type="InterPro" id="IPR002477">
    <property type="entry name" value="Peptidoglycan-bd-like"/>
</dbReference>
<dbReference type="SUPFAM" id="SSF47090">
    <property type="entry name" value="PGBD-like"/>
    <property type="match status" value="1"/>
</dbReference>
<dbReference type="CDD" id="cd13530">
    <property type="entry name" value="PBP2_peptides_like"/>
    <property type="match status" value="1"/>
</dbReference>